<evidence type="ECO:0000313" key="2">
    <source>
        <dbReference type="EMBL" id="KJS61002.1"/>
    </source>
</evidence>
<proteinExistence type="predicted"/>
<keyword evidence="3" id="KW-1185">Reference proteome</keyword>
<name>A0A0F2TH28_STRR3</name>
<dbReference type="Proteomes" id="UP000033699">
    <property type="component" value="Unassembled WGS sequence"/>
</dbReference>
<feature type="region of interest" description="Disordered" evidence="1">
    <location>
        <begin position="115"/>
        <end position="137"/>
    </location>
</feature>
<accession>A0A0F2TH28</accession>
<sequence>MRWEAGMLRYHGPWRITVLGKDTDFEQRVLVRGRYGTRVLPGCAGASLVVDEDSWTLALEHLAPGRLWRPNLRTTPGPLTDRDGTPCQVVTSNDCHRSGKPLDYANLVLRLERLDTASDTPGTPAGPARSPGLRIRY</sequence>
<gene>
    <name evidence="2" type="ORF">VM95_17810</name>
</gene>
<organism evidence="2 3">
    <name type="scientific">Streptomyces rubellomurinus (strain ATCC 31215)</name>
    <dbReference type="NCBI Taxonomy" id="359131"/>
    <lineage>
        <taxon>Bacteria</taxon>
        <taxon>Bacillati</taxon>
        <taxon>Actinomycetota</taxon>
        <taxon>Actinomycetes</taxon>
        <taxon>Kitasatosporales</taxon>
        <taxon>Streptomycetaceae</taxon>
        <taxon>Streptomyces</taxon>
    </lineage>
</organism>
<dbReference type="PATRIC" id="fig|359131.3.peg.4153"/>
<reference evidence="2 3" key="1">
    <citation type="submission" date="2015-02" db="EMBL/GenBank/DDBJ databases">
        <authorList>
            <person name="Ju K.-S."/>
            <person name="Doroghazi J.R."/>
            <person name="Metcalf W."/>
        </authorList>
    </citation>
    <scope>NUCLEOTIDE SEQUENCE [LARGE SCALE GENOMIC DNA]</scope>
    <source>
        <strain evidence="2 3">ATCC 31215</strain>
    </source>
</reference>
<evidence type="ECO:0000313" key="3">
    <source>
        <dbReference type="Proteomes" id="UP000033699"/>
    </source>
</evidence>
<protein>
    <submittedName>
        <fullName evidence="2">Uncharacterized protein</fullName>
    </submittedName>
</protein>
<dbReference type="AlphaFoldDB" id="A0A0F2TH28"/>
<comment type="caution">
    <text evidence="2">The sequence shown here is derived from an EMBL/GenBank/DDBJ whole genome shotgun (WGS) entry which is preliminary data.</text>
</comment>
<evidence type="ECO:0000256" key="1">
    <source>
        <dbReference type="SAM" id="MobiDB-lite"/>
    </source>
</evidence>
<dbReference type="EMBL" id="JZKH01000033">
    <property type="protein sequence ID" value="KJS61002.1"/>
    <property type="molecule type" value="Genomic_DNA"/>
</dbReference>